<evidence type="ECO:0000313" key="2">
    <source>
        <dbReference type="Proteomes" id="UP000255061"/>
    </source>
</evidence>
<dbReference type="EMBL" id="UGYV01000001">
    <property type="protein sequence ID" value="SUI87914.1"/>
    <property type="molecule type" value="Genomic_DNA"/>
</dbReference>
<dbReference type="AlphaFoldDB" id="A0A380AUH1"/>
<reference evidence="1 2" key="1">
    <citation type="submission" date="2018-06" db="EMBL/GenBank/DDBJ databases">
        <authorList>
            <consortium name="Pathogen Informatics"/>
            <person name="Doyle S."/>
        </authorList>
    </citation>
    <scope>NUCLEOTIDE SEQUENCE [LARGE SCALE GENOMIC DNA]</scope>
    <source>
        <strain evidence="1 2">NCTC10736</strain>
    </source>
</reference>
<evidence type="ECO:0000313" key="1">
    <source>
        <dbReference type="EMBL" id="SUI87914.1"/>
    </source>
</evidence>
<name>A0A380AUH1_9GAMM</name>
<accession>A0A380AUH1</accession>
<organism evidence="1 2">
    <name type="scientific">Shewanella morhuae</name>
    <dbReference type="NCBI Taxonomy" id="365591"/>
    <lineage>
        <taxon>Bacteria</taxon>
        <taxon>Pseudomonadati</taxon>
        <taxon>Pseudomonadota</taxon>
        <taxon>Gammaproteobacteria</taxon>
        <taxon>Alteromonadales</taxon>
        <taxon>Shewanellaceae</taxon>
        <taxon>Shewanella</taxon>
    </lineage>
</organism>
<dbReference type="RefSeq" id="WP_220271687.1">
    <property type="nucleotide sequence ID" value="NZ_UGYV01000001.1"/>
</dbReference>
<sequence>MNKDELNASLNYFIENRDSIGITLYTVIKNEEKPRKLDIESTALPDLKKCFWTP</sequence>
<gene>
    <name evidence="1" type="ORF">NCTC10736_02954</name>
</gene>
<proteinExistence type="predicted"/>
<dbReference type="Proteomes" id="UP000255061">
    <property type="component" value="Unassembled WGS sequence"/>
</dbReference>
<protein>
    <submittedName>
        <fullName evidence="1">Uncharacterized protein</fullName>
    </submittedName>
</protein>